<reference evidence="3" key="1">
    <citation type="submission" date="2017-01" db="EMBL/GenBank/DDBJ databases">
        <authorList>
            <person name="Varghese N."/>
            <person name="Submissions S."/>
        </authorList>
    </citation>
    <scope>NUCLEOTIDE SEQUENCE [LARGE SCALE GENOMIC DNA]</scope>
    <source>
        <strain evidence="3">DSM 45196</strain>
    </source>
</reference>
<keyword evidence="1" id="KW-0472">Membrane</keyword>
<feature type="transmembrane region" description="Helical" evidence="1">
    <location>
        <begin position="618"/>
        <end position="643"/>
    </location>
</feature>
<feature type="transmembrane region" description="Helical" evidence="1">
    <location>
        <begin position="317"/>
        <end position="340"/>
    </location>
</feature>
<feature type="transmembrane region" description="Helical" evidence="1">
    <location>
        <begin position="275"/>
        <end position="296"/>
    </location>
</feature>
<dbReference type="Proteomes" id="UP000186795">
    <property type="component" value="Unassembled WGS sequence"/>
</dbReference>
<name>A0A1N7NLK0_9BACL</name>
<keyword evidence="1" id="KW-1133">Transmembrane helix</keyword>
<dbReference type="AlphaFoldDB" id="A0A1N7NLK0"/>
<feature type="transmembrane region" description="Helical" evidence="1">
    <location>
        <begin position="690"/>
        <end position="712"/>
    </location>
</feature>
<evidence type="ECO:0000256" key="1">
    <source>
        <dbReference type="SAM" id="Phobius"/>
    </source>
</evidence>
<feature type="transmembrane region" description="Helical" evidence="1">
    <location>
        <begin position="242"/>
        <end position="263"/>
    </location>
</feature>
<dbReference type="EMBL" id="FTOD01000009">
    <property type="protein sequence ID" value="SIS99161.1"/>
    <property type="molecule type" value="Genomic_DNA"/>
</dbReference>
<keyword evidence="1" id="KW-0812">Transmembrane</keyword>
<keyword evidence="3" id="KW-1185">Reference proteome</keyword>
<feature type="transmembrane region" description="Helical" evidence="1">
    <location>
        <begin position="663"/>
        <end position="684"/>
    </location>
</feature>
<evidence type="ECO:0000313" key="3">
    <source>
        <dbReference type="Proteomes" id="UP000186795"/>
    </source>
</evidence>
<protein>
    <recommendedName>
        <fullName evidence="4">Bacteriocin-associated integral membrane (Putative immunity) protein</fullName>
    </recommendedName>
</protein>
<organism evidence="2 3">
    <name type="scientific">Kroppenstedtia eburnea</name>
    <dbReference type="NCBI Taxonomy" id="714067"/>
    <lineage>
        <taxon>Bacteria</taxon>
        <taxon>Bacillati</taxon>
        <taxon>Bacillota</taxon>
        <taxon>Bacilli</taxon>
        <taxon>Bacillales</taxon>
        <taxon>Thermoactinomycetaceae</taxon>
        <taxon>Kroppenstedtia</taxon>
    </lineage>
</organism>
<gene>
    <name evidence="2" type="ORF">SAMN05421790_10986</name>
</gene>
<evidence type="ECO:0000313" key="2">
    <source>
        <dbReference type="EMBL" id="SIS99161.1"/>
    </source>
</evidence>
<evidence type="ECO:0008006" key="4">
    <source>
        <dbReference type="Google" id="ProtNLM"/>
    </source>
</evidence>
<feature type="transmembrane region" description="Helical" evidence="1">
    <location>
        <begin position="193"/>
        <end position="215"/>
    </location>
</feature>
<accession>A0A1N7NLK0</accession>
<proteinExistence type="predicted"/>
<sequence length="724" mass="82356">MKNVFAALTTLLFVFILFLSAQVVEQYKFHQLLYDGRTGVMLSFGEFKRKENPNHFIEEVAKDYEVGIAKYSYKDSTHIQVFTTDPRLDGRIRLIEGTWPAAGSGEFISTKMTDSPAQVGRFTSGESQIKINLFLLDHQKQASSDGVYYLDTEDQDKIQKILDRFSEEQVTTEIMDVTSQPWMAPETLIKTSAIVTLTMLALFISIIGAITFELVHRKRDILVMKLNGYTWGATVLAQWRKWVPALVTAVMVSYLSFFGYTMFTGSPFNGVEMTVLFLVAVSLSVLFFAGYSAILIRSMYASRDEYEGLKGKKPYTLLMGASLILYILFLAFSVGALSFLQDTNTELARFEENLSVWEKTENLYQTVTTYIGQDQVSEHVQDEQNQAVKKAYQDLNKKVDGFLMDASNYSEVDEGVYTYDLNTKEGEDVRTNPGGKTITINLNYLVHNPIESEQGSIREQLIDDENVLNLLVPVSLREKESEIKEKFISHFYFQKVEVENIYREGKGEPLNKMKKEDLDVHIIYVKDNQSYFTFNPNEKGEGDYFIHDPIAIIDNASFDASFYMSYLGSSYYFYSDEDDPMQRISPIAAAHDASTLQRVESVYDAYGKMIQELSVTRVFLLLVIAALGIAALSVSLYYTLCYFHKNKLKLFVQHLHGQGFYPLTKGLLVMHGCIFILLLGLSFLLQLGMLTWITLAMLVLNIGASVALVKYLTNRIHQNLKKEL</sequence>